<accession>A0A2G5C0Q0</accession>
<keyword evidence="3" id="KW-1185">Reference proteome</keyword>
<evidence type="ECO:0000313" key="2">
    <source>
        <dbReference type="EMBL" id="PIA24825.1"/>
    </source>
</evidence>
<dbReference type="OrthoDB" id="548115at2759"/>
<dbReference type="Pfam" id="PF04720">
    <property type="entry name" value="PDDEXK_6"/>
    <property type="match status" value="1"/>
</dbReference>
<dbReference type="PANTHER" id="PTHR31579:SF42">
    <property type="entry name" value="DUF506 FAMILY PROTEIN (DUF506)"/>
    <property type="match status" value="1"/>
</dbReference>
<dbReference type="AlphaFoldDB" id="A0A2G5C0Q0"/>
<organism evidence="2 3">
    <name type="scientific">Aquilegia coerulea</name>
    <name type="common">Rocky mountain columbine</name>
    <dbReference type="NCBI Taxonomy" id="218851"/>
    <lineage>
        <taxon>Eukaryota</taxon>
        <taxon>Viridiplantae</taxon>
        <taxon>Streptophyta</taxon>
        <taxon>Embryophyta</taxon>
        <taxon>Tracheophyta</taxon>
        <taxon>Spermatophyta</taxon>
        <taxon>Magnoliopsida</taxon>
        <taxon>Ranunculales</taxon>
        <taxon>Ranunculaceae</taxon>
        <taxon>Thalictroideae</taxon>
        <taxon>Aquilegia</taxon>
    </lineage>
</organism>
<dbReference type="NCBIfam" id="TIGR01615">
    <property type="entry name" value="A_thal_3542"/>
    <property type="match status" value="1"/>
</dbReference>
<evidence type="ECO:0000256" key="1">
    <source>
        <dbReference type="SAM" id="MobiDB-lite"/>
    </source>
</evidence>
<feature type="compositionally biased region" description="Basic and acidic residues" evidence="1">
    <location>
        <begin position="32"/>
        <end position="42"/>
    </location>
</feature>
<dbReference type="Proteomes" id="UP000230069">
    <property type="component" value="Unassembled WGS sequence"/>
</dbReference>
<protein>
    <recommendedName>
        <fullName evidence="4">DUF506 domain-containing protein</fullName>
    </recommendedName>
</protein>
<evidence type="ECO:0000313" key="3">
    <source>
        <dbReference type="Proteomes" id="UP000230069"/>
    </source>
</evidence>
<dbReference type="EMBL" id="KZ305194">
    <property type="protein sequence ID" value="PIA24825.1"/>
    <property type="molecule type" value="Genomic_DNA"/>
</dbReference>
<feature type="region of interest" description="Disordered" evidence="1">
    <location>
        <begin position="25"/>
        <end position="49"/>
    </location>
</feature>
<sequence>MARIPFKRITAAFDETARARLCQSSNVEEKEEYEKEDIRDDISDSESATGATTYSSYYSASSEAKETLLRNLLVSNVDDNGVKRRIRSEIEIACKSIVSGMNTLFSQEEEEEEGFNRQLMSRLRLKGFDAGLCKSRWKKIGQFPAGDYEYIDIMVNGTRYIVEVNLVGEFTIARPSNHYQSLLDIFPTIYIGEPDDLKQAVKLMCTALKKSMKNGDMHVPPWRRNGYMLAKWFGSYKRTTNNSSTKKNGFNSSENLAKKQSVGFEMSPAVFHYCRGELGGRKTKLRVGNLAQVLDMA</sequence>
<dbReference type="InParanoid" id="A0A2G5C0Q0"/>
<name>A0A2G5C0Q0_AQUCA</name>
<dbReference type="InterPro" id="IPR006502">
    <property type="entry name" value="PDDEXK-like"/>
</dbReference>
<dbReference type="PANTHER" id="PTHR31579">
    <property type="entry name" value="OS03G0796600 PROTEIN"/>
    <property type="match status" value="1"/>
</dbReference>
<gene>
    <name evidence="2" type="ORF">AQUCO_22000001v1</name>
</gene>
<reference evidence="2 3" key="1">
    <citation type="submission" date="2017-09" db="EMBL/GenBank/DDBJ databases">
        <title>WGS assembly of Aquilegia coerulea Goldsmith.</title>
        <authorList>
            <person name="Hodges S."/>
            <person name="Kramer E."/>
            <person name="Nordborg M."/>
            <person name="Tomkins J."/>
            <person name="Borevitz J."/>
            <person name="Derieg N."/>
            <person name="Yan J."/>
            <person name="Mihaltcheva S."/>
            <person name="Hayes R.D."/>
            <person name="Rokhsar D."/>
        </authorList>
    </citation>
    <scope>NUCLEOTIDE SEQUENCE [LARGE SCALE GENOMIC DNA]</scope>
    <source>
        <strain evidence="3">cv. Goldsmith</strain>
    </source>
</reference>
<proteinExistence type="predicted"/>
<evidence type="ECO:0008006" key="4">
    <source>
        <dbReference type="Google" id="ProtNLM"/>
    </source>
</evidence>